<dbReference type="EMBL" id="RBXB01000001">
    <property type="protein sequence ID" value="RKT01131.1"/>
    <property type="molecule type" value="Genomic_DNA"/>
</dbReference>
<evidence type="ECO:0000313" key="1">
    <source>
        <dbReference type="EMBL" id="RKT01131.1"/>
    </source>
</evidence>
<dbReference type="Proteomes" id="UP000272428">
    <property type="component" value="Unassembled WGS sequence"/>
</dbReference>
<protein>
    <submittedName>
        <fullName evidence="1">Uncharacterized protein</fullName>
    </submittedName>
</protein>
<proteinExistence type="predicted"/>
<evidence type="ECO:0000313" key="2">
    <source>
        <dbReference type="Proteomes" id="UP000272428"/>
    </source>
</evidence>
<gene>
    <name evidence="1" type="ORF">BCF58_0346</name>
</gene>
<reference evidence="1 2" key="1">
    <citation type="submission" date="2018-10" db="EMBL/GenBank/DDBJ databases">
        <title>Genomic Encyclopedia of Archaeal and Bacterial Type Strains, Phase II (KMG-II): from individual species to whole genera.</title>
        <authorList>
            <person name="Goeker M."/>
        </authorList>
    </citation>
    <scope>NUCLEOTIDE SEQUENCE [LARGE SCALE GENOMIC DNA]</scope>
    <source>
        <strain evidence="1 2">DSM 14219</strain>
    </source>
</reference>
<organism evidence="1 2">
    <name type="scientific">Chryseobacterium defluvii</name>
    <dbReference type="NCBI Taxonomy" id="160396"/>
    <lineage>
        <taxon>Bacteria</taxon>
        <taxon>Pseudomonadati</taxon>
        <taxon>Bacteroidota</taxon>
        <taxon>Flavobacteriia</taxon>
        <taxon>Flavobacteriales</taxon>
        <taxon>Weeksellaceae</taxon>
        <taxon>Chryseobacterium group</taxon>
        <taxon>Chryseobacterium</taxon>
    </lineage>
</organism>
<keyword evidence="2" id="KW-1185">Reference proteome</keyword>
<sequence>MLNELVERYSQYSDTELMEVYLNKNRYTDDAKRFRYCYRKERRNKVFN</sequence>
<name>A0A495SLG7_9FLAO</name>
<comment type="caution">
    <text evidence="1">The sequence shown here is derived from an EMBL/GenBank/DDBJ whole genome shotgun (WGS) entry which is preliminary data.</text>
</comment>
<accession>A0A495SLG7</accession>
<dbReference type="AlphaFoldDB" id="A0A495SLG7"/>